<evidence type="ECO:0000256" key="2">
    <source>
        <dbReference type="SAM" id="SignalP"/>
    </source>
</evidence>
<accession>A0A7X0ICZ3</accession>
<dbReference type="Gene3D" id="1.20.5.320">
    <property type="entry name" value="6-Phosphogluconate Dehydrogenase, domain 3"/>
    <property type="match status" value="1"/>
</dbReference>
<comment type="caution">
    <text evidence="3">The sequence shown here is derived from an EMBL/GenBank/DDBJ whole genome shotgun (WGS) entry which is preliminary data.</text>
</comment>
<dbReference type="RefSeq" id="WP_184980428.1">
    <property type="nucleotide sequence ID" value="NZ_BAAALO010000032.1"/>
</dbReference>
<feature type="compositionally biased region" description="Low complexity" evidence="1">
    <location>
        <begin position="139"/>
        <end position="153"/>
    </location>
</feature>
<dbReference type="PROSITE" id="PS51257">
    <property type="entry name" value="PROKAR_LIPOPROTEIN"/>
    <property type="match status" value="1"/>
</dbReference>
<feature type="signal peptide" evidence="2">
    <location>
        <begin position="1"/>
        <end position="23"/>
    </location>
</feature>
<feature type="compositionally biased region" description="Pro residues" evidence="1">
    <location>
        <begin position="128"/>
        <end position="137"/>
    </location>
</feature>
<evidence type="ECO:0000313" key="3">
    <source>
        <dbReference type="EMBL" id="MBB6472972.1"/>
    </source>
</evidence>
<feature type="chain" id="PRO_5031381007" description="Collagen-like protein" evidence="2">
    <location>
        <begin position="24"/>
        <end position="268"/>
    </location>
</feature>
<dbReference type="AlphaFoldDB" id="A0A7X0ICZ3"/>
<feature type="region of interest" description="Disordered" evidence="1">
    <location>
        <begin position="122"/>
        <end position="153"/>
    </location>
</feature>
<reference evidence="3 4" key="1">
    <citation type="submission" date="2020-08" db="EMBL/GenBank/DDBJ databases">
        <title>Sequencing the genomes of 1000 actinobacteria strains.</title>
        <authorList>
            <person name="Klenk H.-P."/>
        </authorList>
    </citation>
    <scope>NUCLEOTIDE SEQUENCE [LARGE SCALE GENOMIC DNA]</scope>
    <source>
        <strain evidence="3 4">DSM 44936</strain>
    </source>
</reference>
<evidence type="ECO:0008006" key="5">
    <source>
        <dbReference type="Google" id="ProtNLM"/>
    </source>
</evidence>
<proteinExistence type="predicted"/>
<sequence length="268" mass="28073">MISRFVTPVAALTIACGALGAPAADATRGHATESPPAAWRAQAGPREALPRGDCHRRRRECRRGHRVTTHRHGARHRTFVLAYERGLSRLVLARQGAGRSARRWMREYGPARDPRHLAEVTVPVRGPAGPPGPPGPQGSPGQTGPAGPAGPAGASASIDSVLLTLLFPPFATNFLAYAAGDGTVWVNDPRTSTGNWHSLRAVPNYPDGVVGVTLTQAALPFNTLLVTLLTSAGTMSQTTCTITPGTPPPGPAWGTSYCFPFAPLPPPA</sequence>
<keyword evidence="2" id="KW-0732">Signal</keyword>
<evidence type="ECO:0000313" key="4">
    <source>
        <dbReference type="Proteomes" id="UP000555564"/>
    </source>
</evidence>
<dbReference type="EMBL" id="JACHIU010000001">
    <property type="protein sequence ID" value="MBB6472972.1"/>
    <property type="molecule type" value="Genomic_DNA"/>
</dbReference>
<feature type="region of interest" description="Disordered" evidence="1">
    <location>
        <begin position="24"/>
        <end position="53"/>
    </location>
</feature>
<organism evidence="3 4">
    <name type="scientific">Sphaerisporangium rubeum</name>
    <dbReference type="NCBI Taxonomy" id="321317"/>
    <lineage>
        <taxon>Bacteria</taxon>
        <taxon>Bacillati</taxon>
        <taxon>Actinomycetota</taxon>
        <taxon>Actinomycetes</taxon>
        <taxon>Streptosporangiales</taxon>
        <taxon>Streptosporangiaceae</taxon>
        <taxon>Sphaerisporangium</taxon>
    </lineage>
</organism>
<protein>
    <recommendedName>
        <fullName evidence="5">Collagen-like protein</fullName>
    </recommendedName>
</protein>
<name>A0A7X0ICZ3_9ACTN</name>
<evidence type="ECO:0000256" key="1">
    <source>
        <dbReference type="SAM" id="MobiDB-lite"/>
    </source>
</evidence>
<dbReference type="Proteomes" id="UP000555564">
    <property type="component" value="Unassembled WGS sequence"/>
</dbReference>
<keyword evidence="4" id="KW-1185">Reference proteome</keyword>
<gene>
    <name evidence="3" type="ORF">BJ992_002403</name>
</gene>